<keyword evidence="2" id="KW-0805">Transcription regulation</keyword>
<evidence type="ECO:0000259" key="5">
    <source>
        <dbReference type="PROSITE" id="PS50931"/>
    </source>
</evidence>
<dbReference type="GO" id="GO:0000976">
    <property type="term" value="F:transcription cis-regulatory region binding"/>
    <property type="evidence" value="ECO:0007669"/>
    <property type="project" value="TreeGrafter"/>
</dbReference>
<dbReference type="CDD" id="cd05466">
    <property type="entry name" value="PBP2_LTTR_substrate"/>
    <property type="match status" value="1"/>
</dbReference>
<name>A0A1E7KWS6_9ACTN</name>
<evidence type="ECO:0000256" key="3">
    <source>
        <dbReference type="ARBA" id="ARBA00023125"/>
    </source>
</evidence>
<dbReference type="AlphaFoldDB" id="A0A1E7KWS6"/>
<organism evidence="6 7">
    <name type="scientific">Streptomyces nanshensis</name>
    <dbReference type="NCBI Taxonomy" id="518642"/>
    <lineage>
        <taxon>Bacteria</taxon>
        <taxon>Bacillati</taxon>
        <taxon>Actinomycetota</taxon>
        <taxon>Actinomycetes</taxon>
        <taxon>Kitasatosporales</taxon>
        <taxon>Streptomycetaceae</taxon>
        <taxon>Streptomyces</taxon>
    </lineage>
</organism>
<evidence type="ECO:0000313" key="7">
    <source>
        <dbReference type="Proteomes" id="UP000176005"/>
    </source>
</evidence>
<reference evidence="6 7" key="1">
    <citation type="journal article" date="2016" name="Front. Microbiol.">
        <title>Comparative Genomics Analysis of Streptomyces Species Reveals Their Adaptation to the Marine Environment and Their Diversity at the Genomic Level.</title>
        <authorList>
            <person name="Tian X."/>
            <person name="Zhang Z."/>
            <person name="Yang T."/>
            <person name="Chen M."/>
            <person name="Li J."/>
            <person name="Chen F."/>
            <person name="Yang J."/>
            <person name="Li W."/>
            <person name="Zhang B."/>
            <person name="Zhang Z."/>
            <person name="Wu J."/>
            <person name="Zhang C."/>
            <person name="Long L."/>
            <person name="Xiao J."/>
        </authorList>
    </citation>
    <scope>NUCLEOTIDE SEQUENCE [LARGE SCALE GENOMIC DNA]</scope>
    <source>
        <strain evidence="6 7">SCSIO 10429</strain>
    </source>
</reference>
<evidence type="ECO:0000256" key="4">
    <source>
        <dbReference type="ARBA" id="ARBA00023163"/>
    </source>
</evidence>
<dbReference type="GO" id="GO:0003700">
    <property type="term" value="F:DNA-binding transcription factor activity"/>
    <property type="evidence" value="ECO:0007669"/>
    <property type="project" value="InterPro"/>
</dbReference>
<dbReference type="Pfam" id="PF00126">
    <property type="entry name" value="HTH_1"/>
    <property type="match status" value="1"/>
</dbReference>
<dbReference type="InterPro" id="IPR036388">
    <property type="entry name" value="WH-like_DNA-bd_sf"/>
</dbReference>
<dbReference type="SUPFAM" id="SSF53850">
    <property type="entry name" value="Periplasmic binding protein-like II"/>
    <property type="match status" value="1"/>
</dbReference>
<proteinExistence type="inferred from homology"/>
<dbReference type="PRINTS" id="PR00039">
    <property type="entry name" value="HTHLYSR"/>
</dbReference>
<dbReference type="Pfam" id="PF03466">
    <property type="entry name" value="LysR_substrate"/>
    <property type="match status" value="1"/>
</dbReference>
<protein>
    <submittedName>
        <fullName evidence="6">LysR family transcriptional regulator</fullName>
    </submittedName>
</protein>
<dbReference type="PANTHER" id="PTHR30126:SF100">
    <property type="entry name" value="LYSR-FAMILY TRANSCRIPTIONAL REGULATOR"/>
    <property type="match status" value="1"/>
</dbReference>
<evidence type="ECO:0000256" key="2">
    <source>
        <dbReference type="ARBA" id="ARBA00023015"/>
    </source>
</evidence>
<dbReference type="Gene3D" id="1.10.10.10">
    <property type="entry name" value="Winged helix-like DNA-binding domain superfamily/Winged helix DNA-binding domain"/>
    <property type="match status" value="1"/>
</dbReference>
<gene>
    <name evidence="6" type="ORF">AN218_26775</name>
</gene>
<keyword evidence="3" id="KW-0238">DNA-binding</keyword>
<keyword evidence="7" id="KW-1185">Reference proteome</keyword>
<feature type="domain" description="HTH lysR-type" evidence="5">
    <location>
        <begin position="1"/>
        <end position="58"/>
    </location>
</feature>
<dbReference type="Proteomes" id="UP000176005">
    <property type="component" value="Unassembled WGS sequence"/>
</dbReference>
<comment type="similarity">
    <text evidence="1">Belongs to the LysR transcriptional regulatory family.</text>
</comment>
<dbReference type="InterPro" id="IPR005119">
    <property type="entry name" value="LysR_subst-bd"/>
</dbReference>
<dbReference type="Gene3D" id="3.40.190.10">
    <property type="entry name" value="Periplasmic binding protein-like II"/>
    <property type="match status" value="2"/>
</dbReference>
<sequence>MEMKHLVTFLEVARSMSFTRAADELGYVQSSVTSHIKTLESDLGAELFERLGRRIVLTAAGEELRGHARRMVNYADEVREAVLQAGGDQREVRGTLHIAAPESLCAYRLPAVLRALQDRYPLLRVVFRPAGRTALLAALKDGGVDVGFLLERNVAAPMTTAELMAEEPLLLVARPGHPLAERKRVHSGQLAGETLLVIEKGCAQREMIDAELKEAEVDPVLMEFVSVEAIKKCAAAGLGVALLPASTVHDEAARGELQILPWTRAPHLGVYMITHKSRRQTRALSDLAALARDLWGEEPDPAASTI</sequence>
<dbReference type="FunFam" id="1.10.10.10:FF:000001">
    <property type="entry name" value="LysR family transcriptional regulator"/>
    <property type="match status" value="1"/>
</dbReference>
<evidence type="ECO:0000256" key="1">
    <source>
        <dbReference type="ARBA" id="ARBA00009437"/>
    </source>
</evidence>
<evidence type="ECO:0000313" key="6">
    <source>
        <dbReference type="EMBL" id="OEV08367.1"/>
    </source>
</evidence>
<dbReference type="InterPro" id="IPR000847">
    <property type="entry name" value="LysR_HTH_N"/>
</dbReference>
<comment type="caution">
    <text evidence="6">The sequence shown here is derived from an EMBL/GenBank/DDBJ whole genome shotgun (WGS) entry which is preliminary data.</text>
</comment>
<dbReference type="SUPFAM" id="SSF46785">
    <property type="entry name" value="Winged helix' DNA-binding domain"/>
    <property type="match status" value="1"/>
</dbReference>
<dbReference type="EMBL" id="LJGW01000428">
    <property type="protein sequence ID" value="OEV08367.1"/>
    <property type="molecule type" value="Genomic_DNA"/>
</dbReference>
<dbReference type="PATRIC" id="fig|518642.10.peg.6101"/>
<accession>A0A1E7KWS6</accession>
<dbReference type="PANTHER" id="PTHR30126">
    <property type="entry name" value="HTH-TYPE TRANSCRIPTIONAL REGULATOR"/>
    <property type="match status" value="1"/>
</dbReference>
<dbReference type="InterPro" id="IPR036390">
    <property type="entry name" value="WH_DNA-bd_sf"/>
</dbReference>
<dbReference type="PROSITE" id="PS50931">
    <property type="entry name" value="HTH_LYSR"/>
    <property type="match status" value="1"/>
</dbReference>
<keyword evidence="4" id="KW-0804">Transcription</keyword>